<accession>A0A5B0E9C2</accession>
<dbReference type="PANTHER" id="PTHR33392">
    <property type="entry name" value="POLYISOPRENYL-TEICHOIC ACID--PEPTIDOGLYCAN TEICHOIC ACID TRANSFERASE TAGU"/>
    <property type="match status" value="1"/>
</dbReference>
<keyword evidence="2" id="KW-0472">Membrane</keyword>
<keyword evidence="2" id="KW-1133">Transmembrane helix</keyword>
<evidence type="ECO:0000259" key="3">
    <source>
        <dbReference type="Pfam" id="PF03816"/>
    </source>
</evidence>
<protein>
    <submittedName>
        <fullName evidence="4">LytR family transcriptional regulator</fullName>
    </submittedName>
</protein>
<name>A0A5B0E9C2_9MICC</name>
<dbReference type="Pfam" id="PF03816">
    <property type="entry name" value="LytR_cpsA_psr"/>
    <property type="match status" value="1"/>
</dbReference>
<keyword evidence="2" id="KW-0812">Transmembrane</keyword>
<dbReference type="PANTHER" id="PTHR33392:SF6">
    <property type="entry name" value="POLYISOPRENYL-TEICHOIC ACID--PEPTIDOGLYCAN TEICHOIC ACID TRANSFERASE TAGU"/>
    <property type="match status" value="1"/>
</dbReference>
<dbReference type="InterPro" id="IPR004474">
    <property type="entry name" value="LytR_CpsA_psr"/>
</dbReference>
<comment type="caution">
    <text evidence="4">The sequence shown here is derived from an EMBL/GenBank/DDBJ whole genome shotgun (WGS) entry which is preliminary data.</text>
</comment>
<dbReference type="Proteomes" id="UP000323856">
    <property type="component" value="Unassembled WGS sequence"/>
</dbReference>
<feature type="domain" description="Cell envelope-related transcriptional attenuator" evidence="3">
    <location>
        <begin position="108"/>
        <end position="253"/>
    </location>
</feature>
<dbReference type="InterPro" id="IPR050922">
    <property type="entry name" value="LytR/CpsA/Psr_CW_biosynth"/>
</dbReference>
<feature type="transmembrane region" description="Helical" evidence="2">
    <location>
        <begin position="24"/>
        <end position="46"/>
    </location>
</feature>
<sequence>MIENKELDGGYTPRRLARGKKRTGLVVLLSAIAVVVVAAVVAGTYLGSLAQTFNTKTQVIGEAFPDEDSRPIKSPDDGSLNFLLLGVDHGADGTETSDLLEGGGTDQRSDSMMLMHIPEDRKGVYVMSIVRDLYTDIPGYGSQKINATMALGGVPLVVQTVEGMLDTKIDHVAMIDFDGFKELTTALGGVTVHNDIEFYSTDNKKYHYPVGDIELKGNQALRFVRERKPFVDGDYQRVRNQQKFIKAVMNELLSKDTLTNPATIFEVIDKISPFLSLDNGFDAATAAGLGLQLKNLRASDIEMFTLPTAGSGTSPDGQSIELPDGQAVIDIGEALRTDTFKQYLDSVNLQDQE</sequence>
<dbReference type="EMBL" id="VOBL01000015">
    <property type="protein sequence ID" value="KAA0975298.1"/>
    <property type="molecule type" value="Genomic_DNA"/>
</dbReference>
<proteinExistence type="inferred from homology"/>
<reference evidence="4 5" key="1">
    <citation type="submission" date="2019-07" db="EMBL/GenBank/DDBJ databases">
        <title>Analysis of the biochemical properties, biological activity and biotechnological potential of siderophores and biosurfactants produced by Antarctic psychrotolerant bacteria.</title>
        <authorList>
            <person name="Styczynski M."/>
            <person name="Krucon T."/>
            <person name="Decewicz P."/>
            <person name="Dziewit L."/>
        </authorList>
    </citation>
    <scope>NUCLEOTIDE SEQUENCE [LARGE SCALE GENOMIC DNA]</scope>
    <source>
        <strain evidence="4 5">ANT_H27</strain>
    </source>
</reference>
<evidence type="ECO:0000256" key="1">
    <source>
        <dbReference type="ARBA" id="ARBA00006068"/>
    </source>
</evidence>
<evidence type="ECO:0000313" key="4">
    <source>
        <dbReference type="EMBL" id="KAA0975298.1"/>
    </source>
</evidence>
<dbReference type="OrthoDB" id="9782542at2"/>
<gene>
    <name evidence="4" type="ORF">FQ154_13935</name>
</gene>
<evidence type="ECO:0000256" key="2">
    <source>
        <dbReference type="SAM" id="Phobius"/>
    </source>
</evidence>
<dbReference type="NCBIfam" id="TIGR00350">
    <property type="entry name" value="lytR_cpsA_psr"/>
    <property type="match status" value="1"/>
</dbReference>
<dbReference type="RefSeq" id="WP_149620187.1">
    <property type="nucleotide sequence ID" value="NZ_VOBL01000015.1"/>
</dbReference>
<evidence type="ECO:0000313" key="5">
    <source>
        <dbReference type="Proteomes" id="UP000323856"/>
    </source>
</evidence>
<dbReference type="Gene3D" id="3.40.630.190">
    <property type="entry name" value="LCP protein"/>
    <property type="match status" value="1"/>
</dbReference>
<comment type="similarity">
    <text evidence="1">Belongs to the LytR/CpsA/Psr (LCP) family.</text>
</comment>
<dbReference type="AlphaFoldDB" id="A0A5B0E9C2"/>
<organism evidence="4 5">
    <name type="scientific">Paeniglutamicibacter gangotriensis</name>
    <dbReference type="NCBI Taxonomy" id="254787"/>
    <lineage>
        <taxon>Bacteria</taxon>
        <taxon>Bacillati</taxon>
        <taxon>Actinomycetota</taxon>
        <taxon>Actinomycetes</taxon>
        <taxon>Micrococcales</taxon>
        <taxon>Micrococcaceae</taxon>
        <taxon>Paeniglutamicibacter</taxon>
    </lineage>
</organism>